<dbReference type="AlphaFoldDB" id="A0AAE0WT67"/>
<dbReference type="Proteomes" id="UP001274830">
    <property type="component" value="Unassembled WGS sequence"/>
</dbReference>
<name>A0AAE0WT67_9PEZI</name>
<keyword evidence="6" id="KW-1133">Transmembrane helix</keyword>
<feature type="compositionally biased region" description="Basic and acidic residues" evidence="10">
    <location>
        <begin position="170"/>
        <end position="190"/>
    </location>
</feature>
<gene>
    <name evidence="11" type="ORF">LTR78_002853</name>
</gene>
<proteinExistence type="inferred from homology"/>
<dbReference type="PIRSF" id="PIRSF007871">
    <property type="entry name" value="Cox20"/>
    <property type="match status" value="1"/>
</dbReference>
<dbReference type="InterPro" id="IPR022533">
    <property type="entry name" value="Cox20"/>
</dbReference>
<evidence type="ECO:0000256" key="5">
    <source>
        <dbReference type="ARBA" id="ARBA00022792"/>
    </source>
</evidence>
<protein>
    <recommendedName>
        <fullName evidence="3 9">Cytochrome c oxidase assembly protein COX20, mitochondrial</fullName>
    </recommendedName>
</protein>
<evidence type="ECO:0000256" key="4">
    <source>
        <dbReference type="ARBA" id="ARBA00022692"/>
    </source>
</evidence>
<feature type="region of interest" description="Disordered" evidence="10">
    <location>
        <begin position="170"/>
        <end position="211"/>
    </location>
</feature>
<keyword evidence="8 9" id="KW-0472">Membrane</keyword>
<evidence type="ECO:0000256" key="7">
    <source>
        <dbReference type="ARBA" id="ARBA00023128"/>
    </source>
</evidence>
<evidence type="ECO:0000313" key="12">
    <source>
        <dbReference type="Proteomes" id="UP001274830"/>
    </source>
</evidence>
<evidence type="ECO:0000256" key="9">
    <source>
        <dbReference type="PIRNR" id="PIRNR007871"/>
    </source>
</evidence>
<evidence type="ECO:0000256" key="3">
    <source>
        <dbReference type="ARBA" id="ARBA00017689"/>
    </source>
</evidence>
<accession>A0AAE0WT67</accession>
<dbReference type="PANTHER" id="PTHR31586:SF1">
    <property type="entry name" value="CYTOCHROME C OXIDASE ASSEMBLY PROTEIN COX20, MITOCHONDRIAL"/>
    <property type="match status" value="1"/>
</dbReference>
<dbReference type="PANTHER" id="PTHR31586">
    <property type="entry name" value="CYTOCHROME C OXIDASE PROTEIN 20"/>
    <property type="match status" value="1"/>
</dbReference>
<evidence type="ECO:0000256" key="6">
    <source>
        <dbReference type="ARBA" id="ARBA00022989"/>
    </source>
</evidence>
<dbReference type="GO" id="GO:0005743">
    <property type="term" value="C:mitochondrial inner membrane"/>
    <property type="evidence" value="ECO:0007669"/>
    <property type="project" value="UniProtKB-SubCell"/>
</dbReference>
<feature type="region of interest" description="Disordered" evidence="10">
    <location>
        <begin position="1"/>
        <end position="69"/>
    </location>
</feature>
<keyword evidence="4" id="KW-0812">Transmembrane</keyword>
<comment type="similarity">
    <text evidence="2 9">Belongs to the COX20 family.</text>
</comment>
<sequence>MADDTRQTPSQSPGAIQEDLSREALTVHPEHKPFSGTQWQNGKQIPYKPDQNANLLGGGTENTAGGKAPDVTLSNAFQNGIQRKDFVDLPTRPCVRDALLTGIGGGFALGGIRAIFGAAVWTSCSWAVGSFCFSAPLMYQYCHYRRTAEKEGMMRAVEILNKKEVERKAREARKEKVREERRLAKDREQDTQLAALSEKQSGGGQPWWKVW</sequence>
<comment type="subcellular location">
    <subcellularLocation>
        <location evidence="1 9">Mitochondrion inner membrane</location>
    </subcellularLocation>
</comment>
<evidence type="ECO:0000313" key="11">
    <source>
        <dbReference type="EMBL" id="KAK3677315.1"/>
    </source>
</evidence>
<keyword evidence="5 9" id="KW-0999">Mitochondrion inner membrane</keyword>
<comment type="function">
    <text evidence="9">Involved in the assembly of the cytochrome c oxidase complex.</text>
</comment>
<dbReference type="GO" id="GO:0033617">
    <property type="term" value="P:mitochondrial respiratory chain complex IV assembly"/>
    <property type="evidence" value="ECO:0007669"/>
    <property type="project" value="InterPro"/>
</dbReference>
<dbReference type="EMBL" id="JAUTXT010000007">
    <property type="protein sequence ID" value="KAK3677315.1"/>
    <property type="molecule type" value="Genomic_DNA"/>
</dbReference>
<evidence type="ECO:0000256" key="10">
    <source>
        <dbReference type="SAM" id="MobiDB-lite"/>
    </source>
</evidence>
<keyword evidence="7 9" id="KW-0496">Mitochondrion</keyword>
<evidence type="ECO:0000256" key="2">
    <source>
        <dbReference type="ARBA" id="ARBA00009575"/>
    </source>
</evidence>
<keyword evidence="12" id="KW-1185">Reference proteome</keyword>
<evidence type="ECO:0000256" key="8">
    <source>
        <dbReference type="ARBA" id="ARBA00023136"/>
    </source>
</evidence>
<reference evidence="11" key="1">
    <citation type="submission" date="2023-07" db="EMBL/GenBank/DDBJ databases">
        <title>Black Yeasts Isolated from many extreme environments.</title>
        <authorList>
            <person name="Coleine C."/>
            <person name="Stajich J.E."/>
            <person name="Selbmann L."/>
        </authorList>
    </citation>
    <scope>NUCLEOTIDE SEQUENCE</scope>
    <source>
        <strain evidence="11">CCFEE 5485</strain>
    </source>
</reference>
<feature type="compositionally biased region" description="Polar residues" evidence="10">
    <location>
        <begin position="191"/>
        <end position="200"/>
    </location>
</feature>
<dbReference type="Pfam" id="PF12597">
    <property type="entry name" value="Cox20"/>
    <property type="match status" value="1"/>
</dbReference>
<evidence type="ECO:0000256" key="1">
    <source>
        <dbReference type="ARBA" id="ARBA00004273"/>
    </source>
</evidence>
<comment type="caution">
    <text evidence="11">The sequence shown here is derived from an EMBL/GenBank/DDBJ whole genome shotgun (WGS) entry which is preliminary data.</text>
</comment>
<organism evidence="11 12">
    <name type="scientific">Recurvomyces mirabilis</name>
    <dbReference type="NCBI Taxonomy" id="574656"/>
    <lineage>
        <taxon>Eukaryota</taxon>
        <taxon>Fungi</taxon>
        <taxon>Dikarya</taxon>
        <taxon>Ascomycota</taxon>
        <taxon>Pezizomycotina</taxon>
        <taxon>Dothideomycetes</taxon>
        <taxon>Dothideomycetidae</taxon>
        <taxon>Mycosphaerellales</taxon>
        <taxon>Teratosphaeriaceae</taxon>
        <taxon>Recurvomyces</taxon>
    </lineage>
</organism>